<reference evidence="1" key="2">
    <citation type="submission" date="2020-10" db="EMBL/GenBank/DDBJ databases">
        <authorList>
            <person name="Cooper E.A."/>
            <person name="Brenton Z.W."/>
            <person name="Flinn B.S."/>
            <person name="Jenkins J."/>
            <person name="Shu S."/>
            <person name="Flowers D."/>
            <person name="Luo F."/>
            <person name="Wang Y."/>
            <person name="Xia P."/>
            <person name="Barry K."/>
            <person name="Daum C."/>
            <person name="Lipzen A."/>
            <person name="Yoshinaga Y."/>
            <person name="Schmutz J."/>
            <person name="Saski C."/>
            <person name="Vermerris W."/>
            <person name="Kresovich S."/>
        </authorList>
    </citation>
    <scope>NUCLEOTIDE SEQUENCE</scope>
</reference>
<gene>
    <name evidence="1" type="ORF">BDA96_05G064800</name>
</gene>
<reference evidence="1" key="1">
    <citation type="journal article" date="2019" name="BMC Genomics">
        <title>A new reference genome for Sorghum bicolor reveals high levels of sequence similarity between sweet and grain genotypes: implications for the genetics of sugar metabolism.</title>
        <authorList>
            <person name="Cooper E.A."/>
            <person name="Brenton Z.W."/>
            <person name="Flinn B.S."/>
            <person name="Jenkins J."/>
            <person name="Shu S."/>
            <person name="Flowers D."/>
            <person name="Luo F."/>
            <person name="Wang Y."/>
            <person name="Xia P."/>
            <person name="Barry K."/>
            <person name="Daum C."/>
            <person name="Lipzen A."/>
            <person name="Yoshinaga Y."/>
            <person name="Schmutz J."/>
            <person name="Saski C."/>
            <person name="Vermerris W."/>
            <person name="Kresovich S."/>
        </authorList>
    </citation>
    <scope>NUCLEOTIDE SEQUENCE</scope>
</reference>
<accession>A0A921UEJ7</accession>
<evidence type="ECO:0000313" key="2">
    <source>
        <dbReference type="Proteomes" id="UP000807115"/>
    </source>
</evidence>
<organism evidence="1 2">
    <name type="scientific">Sorghum bicolor</name>
    <name type="common">Sorghum</name>
    <name type="synonym">Sorghum vulgare</name>
    <dbReference type="NCBI Taxonomy" id="4558"/>
    <lineage>
        <taxon>Eukaryota</taxon>
        <taxon>Viridiplantae</taxon>
        <taxon>Streptophyta</taxon>
        <taxon>Embryophyta</taxon>
        <taxon>Tracheophyta</taxon>
        <taxon>Spermatophyta</taxon>
        <taxon>Magnoliopsida</taxon>
        <taxon>Liliopsida</taxon>
        <taxon>Poales</taxon>
        <taxon>Poaceae</taxon>
        <taxon>PACMAD clade</taxon>
        <taxon>Panicoideae</taxon>
        <taxon>Andropogonodae</taxon>
        <taxon>Andropogoneae</taxon>
        <taxon>Sorghinae</taxon>
        <taxon>Sorghum</taxon>
    </lineage>
</organism>
<proteinExistence type="predicted"/>
<dbReference type="AlphaFoldDB" id="A0A921UEJ7"/>
<dbReference type="Proteomes" id="UP000807115">
    <property type="component" value="Chromosome 5"/>
</dbReference>
<name>A0A921UEJ7_SORBI</name>
<protein>
    <submittedName>
        <fullName evidence="1">Uncharacterized protein</fullName>
    </submittedName>
</protein>
<dbReference type="EMBL" id="CM027684">
    <property type="protein sequence ID" value="KAG0529047.1"/>
    <property type="molecule type" value="Genomic_DNA"/>
</dbReference>
<evidence type="ECO:0000313" key="1">
    <source>
        <dbReference type="EMBL" id="KAG0529047.1"/>
    </source>
</evidence>
<comment type="caution">
    <text evidence="1">The sequence shown here is derived from an EMBL/GenBank/DDBJ whole genome shotgun (WGS) entry which is preliminary data.</text>
</comment>
<sequence length="134" mass="15746">MLNWTLLYPIWKNGERTPRFILGYNKNMLCNICEVLCMCRCQQSSRLDQSINFAATNRNVSITTYMAYHWWALEYWAHDKSSAYLRTVAKAVLVLVCNQPDIYVIVDDRCSLNELQCIYSWVEICIICIEMISL</sequence>